<accession>A0A7V7RL31</accession>
<dbReference type="Proteomes" id="UP000441354">
    <property type="component" value="Unassembled WGS sequence"/>
</dbReference>
<name>A0A7V7RL31_9BACI</name>
<evidence type="ECO:0000313" key="1">
    <source>
        <dbReference type="EMBL" id="KAB2332438.1"/>
    </source>
</evidence>
<dbReference type="RefSeq" id="WP_151573753.1">
    <property type="nucleotide sequence ID" value="NZ_WBOT01000003.1"/>
</dbReference>
<evidence type="ECO:0000313" key="2">
    <source>
        <dbReference type="Proteomes" id="UP000441354"/>
    </source>
</evidence>
<proteinExistence type="predicted"/>
<keyword evidence="2" id="KW-1185">Reference proteome</keyword>
<gene>
    <name evidence="1" type="ORF">F7732_10060</name>
</gene>
<sequence>MKRQFMMNPYSVPYNAWYGYNPYAPYHHSHLYHYYGGQSFVPLTGNFAGGHFSGTGGFAAAPHIGTAPAIGHIGGAGFAGVHIR</sequence>
<reference evidence="1 2" key="1">
    <citation type="journal article" date="2014" name="Arch. Microbiol.">
        <title>Bacillus mesophilum sp. nov., strain IITR-54T, a novel 4-chlorobiphenyl dechlorinating bacterium.</title>
        <authorList>
            <person name="Manickam N."/>
            <person name="Singh N.K."/>
            <person name="Bajaj A."/>
            <person name="Kumar R.M."/>
            <person name="Kaur G."/>
            <person name="Kaur N."/>
            <person name="Bala M."/>
            <person name="Kumar A."/>
            <person name="Mayilraj S."/>
        </authorList>
    </citation>
    <scope>NUCLEOTIDE SEQUENCE [LARGE SCALE GENOMIC DNA]</scope>
    <source>
        <strain evidence="1 2">IITR-54</strain>
    </source>
</reference>
<protein>
    <submittedName>
        <fullName evidence="1">Uncharacterized protein</fullName>
    </submittedName>
</protein>
<comment type="caution">
    <text evidence="1">The sequence shown here is derived from an EMBL/GenBank/DDBJ whole genome shotgun (WGS) entry which is preliminary data.</text>
</comment>
<dbReference type="AlphaFoldDB" id="A0A7V7RL31"/>
<dbReference type="EMBL" id="WBOT01000003">
    <property type="protein sequence ID" value="KAB2332438.1"/>
    <property type="molecule type" value="Genomic_DNA"/>
</dbReference>
<organism evidence="1 2">
    <name type="scientific">Bacillus mesophilum</name>
    <dbReference type="NCBI Taxonomy" id="1071718"/>
    <lineage>
        <taxon>Bacteria</taxon>
        <taxon>Bacillati</taxon>
        <taxon>Bacillota</taxon>
        <taxon>Bacilli</taxon>
        <taxon>Bacillales</taxon>
        <taxon>Bacillaceae</taxon>
        <taxon>Bacillus</taxon>
    </lineage>
</organism>